<dbReference type="Gene3D" id="3.30.300.30">
    <property type="match status" value="1"/>
</dbReference>
<dbReference type="Proteomes" id="UP001444661">
    <property type="component" value="Unassembled WGS sequence"/>
</dbReference>
<dbReference type="Gene3D" id="3.40.50.1820">
    <property type="entry name" value="alpha/beta hydrolase"/>
    <property type="match status" value="1"/>
</dbReference>
<keyword evidence="5" id="KW-1185">Reference proteome</keyword>
<dbReference type="SUPFAM" id="SSF56801">
    <property type="entry name" value="Acetyl-CoA synthetase-like"/>
    <property type="match status" value="1"/>
</dbReference>
<sequence length="965" mass="105055">MGATRPEQSPTCLQDVLKREAGSPISASLLFYPLGGTASAPTQVPYSTLYHEASRKGAILASLSNFQEGMPVLLYLDDHWDTILWFWAILYAGGIPTLSPPLSNVEEHRHKHLQNLSQVLQSPICITKSTSLHSFEGSGHTLDLHTTDSLINQTGRSSVPTPHSDAKPDPSSVAVLMFTSGSTGNAKAVRLTHRQILAAVSGKASVRRLPAQSAFLNWIGLDHVASLIEIHVQALWLSVNQVHAHAADVVTSPGLFLDLLTRHRVSRSFAPNFFLAKLVASCFDDSGDSIAHRQHFDLSHLTVLASGGEANDVRTCTAASQLLMRYGAEPNVITTGFGMTETCAGAIFNTACPDCDVSAGRSIASLGRCMPGIEMRVAGSAPGEVGDLELRGQVVFDGYYRNPVATADAFTPDGWFRTGDRASIDADGNLVLAGRLKDVININGVKLPTADLQVSLEMKLKDTRVARVICFPSRVPEAPSEQVTVAYTVEDQHPSVADLVYIDRLTTEACSMVSMACRPLSFCISHESKSHIPTSTLGKISGAKMRSMFEAGVFDEAVTSHLHIVSEFKQKQPTLPEPDITETEAILRSEFAQAINADNPEAIGLETPLFELGFTSMDLIRLKVLIDKRLHITVDTVLLLKHPNVREMALALDALMEKRSIAQNCGLANESPAGDALYDPVVNLVTKGSRTPLWLIHPGIGEVLVFVGLAKEMEADNRPIYALRARGLEPGQSAFTSVTEVVDTYVAALRQKQPRGPYAIAGYSYGAMIAFEMTKRLQNEGAVGDEGVRFLGTFNLPPHIRDRMRQLEWNMCLLHLAQFLGLVTESYADEQVLAPQQSTYSHASSDEALDTILRAAGSSRLQELGLGPRDLIRWANVAYALPVIALEYEPSGCVDTLDVFHAEPLKVMGVTREQWVNGRLARWGDYCRTEPRFHGVGGGHYTMIGPDHVLNFSQQLREAMAARGV</sequence>
<dbReference type="SMART" id="SM00823">
    <property type="entry name" value="PKS_PP"/>
    <property type="match status" value="1"/>
</dbReference>
<evidence type="ECO:0000313" key="4">
    <source>
        <dbReference type="EMBL" id="KAK8024450.1"/>
    </source>
</evidence>
<dbReference type="InterPro" id="IPR042099">
    <property type="entry name" value="ANL_N_sf"/>
</dbReference>
<dbReference type="InterPro" id="IPR036736">
    <property type="entry name" value="ACP-like_sf"/>
</dbReference>
<dbReference type="InterPro" id="IPR009081">
    <property type="entry name" value="PP-bd_ACP"/>
</dbReference>
<dbReference type="PANTHER" id="PTHR24096:SF267">
    <property type="entry name" value="MALONATE--COA LIGASE ACSF3, MITOCHONDRIAL"/>
    <property type="match status" value="1"/>
</dbReference>
<accession>A0ABR1S2N1</accession>
<dbReference type="Pfam" id="PF00501">
    <property type="entry name" value="AMP-binding"/>
    <property type="match status" value="1"/>
</dbReference>
<protein>
    <recommendedName>
        <fullName evidence="3">Carrier domain-containing protein</fullName>
    </recommendedName>
</protein>
<reference evidence="4 5" key="1">
    <citation type="submission" date="2023-01" db="EMBL/GenBank/DDBJ databases">
        <title>Analysis of 21 Apiospora genomes using comparative genomics revels a genus with tremendous synthesis potential of carbohydrate active enzymes and secondary metabolites.</title>
        <authorList>
            <person name="Sorensen T."/>
        </authorList>
    </citation>
    <scope>NUCLEOTIDE SEQUENCE [LARGE SCALE GENOMIC DNA]</scope>
    <source>
        <strain evidence="4 5">CBS 33761</strain>
    </source>
</reference>
<name>A0ABR1S2N1_9PEZI</name>
<dbReference type="InterPro" id="IPR020845">
    <property type="entry name" value="AMP-binding_CS"/>
</dbReference>
<dbReference type="Gene3D" id="1.10.1200.10">
    <property type="entry name" value="ACP-like"/>
    <property type="match status" value="1"/>
</dbReference>
<gene>
    <name evidence="4" type="ORF">PG993_012516</name>
</gene>
<dbReference type="InterPro" id="IPR029058">
    <property type="entry name" value="AB_hydrolase_fold"/>
</dbReference>
<feature type="domain" description="Carrier" evidence="3">
    <location>
        <begin position="578"/>
        <end position="656"/>
    </location>
</feature>
<dbReference type="PROSITE" id="PS50075">
    <property type="entry name" value="CARRIER"/>
    <property type="match status" value="1"/>
</dbReference>
<evidence type="ECO:0000256" key="1">
    <source>
        <dbReference type="ARBA" id="ARBA00022450"/>
    </source>
</evidence>
<dbReference type="SUPFAM" id="SSF53474">
    <property type="entry name" value="alpha/beta-Hydrolases"/>
    <property type="match status" value="1"/>
</dbReference>
<keyword evidence="1" id="KW-0596">Phosphopantetheine</keyword>
<dbReference type="EMBL" id="JAQQWK010000011">
    <property type="protein sequence ID" value="KAK8024450.1"/>
    <property type="molecule type" value="Genomic_DNA"/>
</dbReference>
<evidence type="ECO:0000256" key="2">
    <source>
        <dbReference type="ARBA" id="ARBA00022553"/>
    </source>
</evidence>
<comment type="caution">
    <text evidence="4">The sequence shown here is derived from an EMBL/GenBank/DDBJ whole genome shotgun (WGS) entry which is preliminary data.</text>
</comment>
<dbReference type="PROSITE" id="PS00455">
    <property type="entry name" value="AMP_BINDING"/>
    <property type="match status" value="1"/>
</dbReference>
<proteinExistence type="predicted"/>
<keyword evidence="2" id="KW-0597">Phosphoprotein</keyword>
<dbReference type="InterPro" id="IPR000873">
    <property type="entry name" value="AMP-dep_synth/lig_dom"/>
</dbReference>
<dbReference type="InterPro" id="IPR045851">
    <property type="entry name" value="AMP-bd_C_sf"/>
</dbReference>
<dbReference type="InterPro" id="IPR020806">
    <property type="entry name" value="PKS_PP-bd"/>
</dbReference>
<dbReference type="SUPFAM" id="SSF47336">
    <property type="entry name" value="ACP-like"/>
    <property type="match status" value="1"/>
</dbReference>
<evidence type="ECO:0000259" key="3">
    <source>
        <dbReference type="PROSITE" id="PS50075"/>
    </source>
</evidence>
<evidence type="ECO:0000313" key="5">
    <source>
        <dbReference type="Proteomes" id="UP001444661"/>
    </source>
</evidence>
<dbReference type="PANTHER" id="PTHR24096">
    <property type="entry name" value="LONG-CHAIN-FATTY-ACID--COA LIGASE"/>
    <property type="match status" value="1"/>
</dbReference>
<dbReference type="Pfam" id="PF00550">
    <property type="entry name" value="PP-binding"/>
    <property type="match status" value="1"/>
</dbReference>
<dbReference type="InterPro" id="IPR001031">
    <property type="entry name" value="Thioesterase"/>
</dbReference>
<dbReference type="Pfam" id="PF00975">
    <property type="entry name" value="Thioesterase"/>
    <property type="match status" value="1"/>
</dbReference>
<organism evidence="4 5">
    <name type="scientific">Apiospora rasikravindrae</name>
    <dbReference type="NCBI Taxonomy" id="990691"/>
    <lineage>
        <taxon>Eukaryota</taxon>
        <taxon>Fungi</taxon>
        <taxon>Dikarya</taxon>
        <taxon>Ascomycota</taxon>
        <taxon>Pezizomycotina</taxon>
        <taxon>Sordariomycetes</taxon>
        <taxon>Xylariomycetidae</taxon>
        <taxon>Amphisphaeriales</taxon>
        <taxon>Apiosporaceae</taxon>
        <taxon>Apiospora</taxon>
    </lineage>
</organism>
<dbReference type="Gene3D" id="3.40.50.12780">
    <property type="entry name" value="N-terminal domain of ligase-like"/>
    <property type="match status" value="1"/>
</dbReference>